<dbReference type="PANTHER" id="PTHR45453:SF1">
    <property type="entry name" value="PHOSPHATE REGULON SENSOR PROTEIN PHOR"/>
    <property type="match status" value="1"/>
</dbReference>
<organism evidence="11 12">
    <name type="scientific">Streptococcus varani</name>
    <dbReference type="NCBI Taxonomy" id="1608583"/>
    <lineage>
        <taxon>Bacteria</taxon>
        <taxon>Bacillati</taxon>
        <taxon>Bacillota</taxon>
        <taxon>Bacilli</taxon>
        <taxon>Lactobacillales</taxon>
        <taxon>Streptococcaceae</taxon>
        <taxon>Streptococcus</taxon>
    </lineage>
</organism>
<evidence type="ECO:0000313" key="12">
    <source>
        <dbReference type="Proteomes" id="UP000198604"/>
    </source>
</evidence>
<dbReference type="SUPFAM" id="SSF47384">
    <property type="entry name" value="Homodimeric domain of signal transducing histidine kinase"/>
    <property type="match status" value="1"/>
</dbReference>
<dbReference type="InterPro" id="IPR004358">
    <property type="entry name" value="Sig_transdc_His_kin-like_C"/>
</dbReference>
<evidence type="ECO:0000256" key="9">
    <source>
        <dbReference type="SAM" id="Phobius"/>
    </source>
</evidence>
<evidence type="ECO:0000259" key="10">
    <source>
        <dbReference type="PROSITE" id="PS50109"/>
    </source>
</evidence>
<keyword evidence="9" id="KW-0812">Transmembrane</keyword>
<keyword evidence="4" id="KW-0597">Phosphoprotein</keyword>
<comment type="catalytic activity">
    <reaction evidence="1">
        <text>ATP + protein L-histidine = ADP + protein N-phospho-L-histidine.</text>
        <dbReference type="EC" id="2.7.13.3"/>
    </reaction>
</comment>
<dbReference type="Pfam" id="PF02518">
    <property type="entry name" value="HATPase_c"/>
    <property type="match status" value="1"/>
</dbReference>
<dbReference type="Gene3D" id="3.30.565.10">
    <property type="entry name" value="Histidine kinase-like ATPase, C-terminal domain"/>
    <property type="match status" value="1"/>
</dbReference>
<dbReference type="Pfam" id="PF13188">
    <property type="entry name" value="PAS_8"/>
    <property type="match status" value="1"/>
</dbReference>
<dbReference type="CDD" id="cd00130">
    <property type="entry name" value="PAS"/>
    <property type="match status" value="1"/>
</dbReference>
<evidence type="ECO:0000256" key="4">
    <source>
        <dbReference type="ARBA" id="ARBA00022553"/>
    </source>
</evidence>
<dbReference type="InterPro" id="IPR003594">
    <property type="entry name" value="HATPase_dom"/>
</dbReference>
<evidence type="ECO:0000256" key="1">
    <source>
        <dbReference type="ARBA" id="ARBA00000085"/>
    </source>
</evidence>
<dbReference type="CDD" id="cd00082">
    <property type="entry name" value="HisKA"/>
    <property type="match status" value="1"/>
</dbReference>
<keyword evidence="7" id="KW-0902">Two-component regulatory system</keyword>
<dbReference type="SMART" id="SM00387">
    <property type="entry name" value="HATPase_c"/>
    <property type="match status" value="1"/>
</dbReference>
<comment type="subcellular location">
    <subcellularLocation>
        <location evidence="2">Membrane</location>
    </subcellularLocation>
</comment>
<dbReference type="SUPFAM" id="SSF55874">
    <property type="entry name" value="ATPase domain of HSP90 chaperone/DNA topoisomerase II/histidine kinase"/>
    <property type="match status" value="1"/>
</dbReference>
<dbReference type="FunFam" id="3.30.565.10:FF:000006">
    <property type="entry name" value="Sensor histidine kinase WalK"/>
    <property type="match status" value="1"/>
</dbReference>
<dbReference type="InterPro" id="IPR005467">
    <property type="entry name" value="His_kinase_dom"/>
</dbReference>
<dbReference type="GO" id="GO:0005886">
    <property type="term" value="C:plasma membrane"/>
    <property type="evidence" value="ECO:0007669"/>
    <property type="project" value="TreeGrafter"/>
</dbReference>
<evidence type="ECO:0000256" key="2">
    <source>
        <dbReference type="ARBA" id="ARBA00004370"/>
    </source>
</evidence>
<accession>A0A0E4CS03</accession>
<dbReference type="STRING" id="1608583.BN1356_00425"/>
<dbReference type="SUPFAM" id="SSF55785">
    <property type="entry name" value="PYP-like sensor domain (PAS domain)"/>
    <property type="match status" value="1"/>
</dbReference>
<dbReference type="RefSeq" id="WP_093649769.1">
    <property type="nucleotide sequence ID" value="NZ_CTEN01000001.1"/>
</dbReference>
<evidence type="ECO:0000256" key="8">
    <source>
        <dbReference type="ARBA" id="ARBA00023136"/>
    </source>
</evidence>
<dbReference type="GO" id="GO:0016036">
    <property type="term" value="P:cellular response to phosphate starvation"/>
    <property type="evidence" value="ECO:0007669"/>
    <property type="project" value="TreeGrafter"/>
</dbReference>
<dbReference type="OrthoDB" id="9813151at2"/>
<evidence type="ECO:0000313" key="11">
    <source>
        <dbReference type="EMBL" id="CQR24058.1"/>
    </source>
</evidence>
<gene>
    <name evidence="11" type="primary">phoR</name>
    <name evidence="11" type="ORF">BN1356_00425</name>
</gene>
<dbReference type="Pfam" id="PF00512">
    <property type="entry name" value="HisKA"/>
    <property type="match status" value="1"/>
</dbReference>
<keyword evidence="6" id="KW-0418">Kinase</keyword>
<dbReference type="GO" id="GO:0004721">
    <property type="term" value="F:phosphoprotein phosphatase activity"/>
    <property type="evidence" value="ECO:0007669"/>
    <property type="project" value="TreeGrafter"/>
</dbReference>
<dbReference type="EMBL" id="CTEN01000001">
    <property type="protein sequence ID" value="CQR24058.1"/>
    <property type="molecule type" value="Genomic_DNA"/>
</dbReference>
<dbReference type="Gene3D" id="3.30.450.20">
    <property type="entry name" value="PAS domain"/>
    <property type="match status" value="1"/>
</dbReference>
<dbReference type="InterPro" id="IPR036097">
    <property type="entry name" value="HisK_dim/P_sf"/>
</dbReference>
<keyword evidence="8 9" id="KW-0472">Membrane</keyword>
<dbReference type="InterPro" id="IPR050351">
    <property type="entry name" value="BphY/WalK/GraS-like"/>
</dbReference>
<feature type="transmembrane region" description="Helical" evidence="9">
    <location>
        <begin position="142"/>
        <end position="167"/>
    </location>
</feature>
<dbReference type="FunFam" id="1.10.287.130:FF:000001">
    <property type="entry name" value="Two-component sensor histidine kinase"/>
    <property type="match status" value="1"/>
</dbReference>
<dbReference type="CDD" id="cd00075">
    <property type="entry name" value="HATPase"/>
    <property type="match status" value="1"/>
</dbReference>
<dbReference type="SMART" id="SM00091">
    <property type="entry name" value="PAS"/>
    <property type="match status" value="1"/>
</dbReference>
<keyword evidence="12" id="KW-1185">Reference proteome</keyword>
<keyword evidence="5" id="KW-0808">Transferase</keyword>
<dbReference type="AlphaFoldDB" id="A0A0E4CS03"/>
<name>A0A0E4CS03_9STRE</name>
<dbReference type="InterPro" id="IPR003661">
    <property type="entry name" value="HisK_dim/P_dom"/>
</dbReference>
<dbReference type="PANTHER" id="PTHR45453">
    <property type="entry name" value="PHOSPHATE REGULON SENSOR PROTEIN PHOR"/>
    <property type="match status" value="1"/>
</dbReference>
<sequence length="556" mass="62100">MVKKIFRSTLFSNFLILLLSLLLIVGAVYRYFNQLQMEQLQTQTALAAQGLSVEGRDFFEGLKTSNTRITWVDNTGKVLYDTESDATKMENHGDREEIAEAIASGHGESVRYSSTLTQKSLYVAQRLVNGTVVRLSVTQHSILLLLFGLFQPLLLVLLIMLALSIWISRYTAHRLVAPLNQLDLDSPLENVVYGEISPLLRRIDHQQKELASQEQLLTQKKGEFDTIISKIREGMVLLDNQRRIISMNPAAQQLLQADNESVGRDMLEVVRDLQLNKLMEAGLTGVKGEGVLTVEGMTYKALVRPILSDNQVTGLALLFFDITEQWQAEQMRREFTANVSHELKTPLHIISGYSEMLHNQVVSEADVQQFAHKIHSESQRMVQLVEDIINLSLLDESPQISMEKLDVYQVATESLESLSGKASQKQVALHLKGSSHFVKGNHALLSSVIYNLCDNAITYNQPKGDVYVTVTGKDNKVLLEVKDTGIGIPKEEQERIFERFYRVDKSRSKKVGGTGLGLSIVKHALKCHGASIEVSSQMGQGTSMIVTFPSLTDSEA</sequence>
<reference evidence="12" key="1">
    <citation type="submission" date="2015-03" db="EMBL/GenBank/DDBJ databases">
        <authorList>
            <person name="Urmite Genomes"/>
        </authorList>
    </citation>
    <scope>NUCLEOTIDE SEQUENCE [LARGE SCALE GENOMIC DNA]</scope>
    <source>
        <strain evidence="12">FF10</strain>
    </source>
</reference>
<dbReference type="InterPro" id="IPR000014">
    <property type="entry name" value="PAS"/>
</dbReference>
<dbReference type="Proteomes" id="UP000198604">
    <property type="component" value="Unassembled WGS sequence"/>
</dbReference>
<dbReference type="PRINTS" id="PR00344">
    <property type="entry name" value="BCTRLSENSOR"/>
</dbReference>
<evidence type="ECO:0000256" key="3">
    <source>
        <dbReference type="ARBA" id="ARBA00012438"/>
    </source>
</evidence>
<dbReference type="PROSITE" id="PS50109">
    <property type="entry name" value="HIS_KIN"/>
    <property type="match status" value="1"/>
</dbReference>
<dbReference type="Gene3D" id="1.10.287.130">
    <property type="match status" value="1"/>
</dbReference>
<dbReference type="InterPro" id="IPR035965">
    <property type="entry name" value="PAS-like_dom_sf"/>
</dbReference>
<protein>
    <recommendedName>
        <fullName evidence="3">histidine kinase</fullName>
        <ecNumber evidence="3">2.7.13.3</ecNumber>
    </recommendedName>
</protein>
<dbReference type="SMART" id="SM00388">
    <property type="entry name" value="HisKA"/>
    <property type="match status" value="1"/>
</dbReference>
<dbReference type="GO" id="GO:0000155">
    <property type="term" value="F:phosphorelay sensor kinase activity"/>
    <property type="evidence" value="ECO:0007669"/>
    <property type="project" value="InterPro"/>
</dbReference>
<evidence type="ECO:0000256" key="6">
    <source>
        <dbReference type="ARBA" id="ARBA00022777"/>
    </source>
</evidence>
<feature type="domain" description="Histidine kinase" evidence="10">
    <location>
        <begin position="338"/>
        <end position="552"/>
    </location>
</feature>
<proteinExistence type="predicted"/>
<evidence type="ECO:0000256" key="7">
    <source>
        <dbReference type="ARBA" id="ARBA00023012"/>
    </source>
</evidence>
<keyword evidence="9" id="KW-1133">Transmembrane helix</keyword>
<evidence type="ECO:0000256" key="5">
    <source>
        <dbReference type="ARBA" id="ARBA00022679"/>
    </source>
</evidence>
<dbReference type="InterPro" id="IPR036890">
    <property type="entry name" value="HATPase_C_sf"/>
</dbReference>
<dbReference type="EC" id="2.7.13.3" evidence="3"/>